<evidence type="ECO:0008006" key="6">
    <source>
        <dbReference type="Google" id="ProtNLM"/>
    </source>
</evidence>
<name>A0A1Y2MCV8_EPING</name>
<sequence>MFARLSITSAYSEMLVTEIYKDNAFANPPELFRQLSTIPAGDQRKSWVLQSFATTEAEPTPSKAEAAPIEASTFENAIDVDMIAHDTTTEVVTTGIATARHSPISAEVSQKPFKDTDEYILMLIDTQAHPFSFYLCTEPRCLTVDQCREHIYAAVKDYCTRWTTPFKHTCRIVVRAFACLATDADDSHTESLLRFAVRFSAADPFFDFILAPDHKCVEKKITEALSVAAKDESCMQIFVAACYKPSQIAMLTQQNGKTTLLEGEAMHADIDQDSWPVRFGLFSYVFRSSGENALESPKVSSGCTRGTLSVADSRGSVDDMTGTSTDTRSMHNPRETLSGDKTSRQARIVGRLPITKDAVAGHVPVNKDGERVNFYMQKRSKGEVDNFCATCGPGNSWPCRRYHLMGKRSWEESCQFSHKALSNKELEIVRYHTKQTACYDGSKCRRLHCLYGHICQKWECSRAKPPSCSLKRFHMVDPKVVKWVPASD</sequence>
<feature type="compositionally biased region" description="Basic and acidic residues" evidence="1">
    <location>
        <begin position="328"/>
        <end position="341"/>
    </location>
</feature>
<dbReference type="STRING" id="105696.A0A1Y2MCV8"/>
<dbReference type="Pfam" id="PF25543">
    <property type="entry name" value="zf-CCCH_tandem"/>
    <property type="match status" value="1"/>
</dbReference>
<feature type="domain" description="Tandem CCCH zinc finger" evidence="3">
    <location>
        <begin position="429"/>
        <end position="478"/>
    </location>
</feature>
<evidence type="ECO:0000259" key="3">
    <source>
        <dbReference type="Pfam" id="PF25543"/>
    </source>
</evidence>
<dbReference type="InParanoid" id="A0A1Y2MCV8"/>
<accession>A0A1Y2MCV8</accession>
<organism evidence="4 5">
    <name type="scientific">Epicoccum nigrum</name>
    <name type="common">Soil fungus</name>
    <name type="synonym">Epicoccum purpurascens</name>
    <dbReference type="NCBI Taxonomy" id="105696"/>
    <lineage>
        <taxon>Eukaryota</taxon>
        <taxon>Fungi</taxon>
        <taxon>Dikarya</taxon>
        <taxon>Ascomycota</taxon>
        <taxon>Pezizomycotina</taxon>
        <taxon>Dothideomycetes</taxon>
        <taxon>Pleosporomycetidae</taxon>
        <taxon>Pleosporales</taxon>
        <taxon>Pleosporineae</taxon>
        <taxon>Didymellaceae</taxon>
        <taxon>Epicoccum</taxon>
    </lineage>
</organism>
<dbReference type="Pfam" id="PF25540">
    <property type="entry name" value="DUF7923"/>
    <property type="match status" value="1"/>
</dbReference>
<proteinExistence type="predicted"/>
<evidence type="ECO:0000259" key="2">
    <source>
        <dbReference type="Pfam" id="PF25540"/>
    </source>
</evidence>
<dbReference type="PANTHER" id="PTHR37543">
    <property type="entry name" value="CCCH ZINC FINGER DNA BINDING PROTEIN (AFU_ORTHOLOGUE AFUA_5G12760)"/>
    <property type="match status" value="1"/>
</dbReference>
<dbReference type="EMBL" id="KZ107838">
    <property type="protein sequence ID" value="OSS53599.1"/>
    <property type="molecule type" value="Genomic_DNA"/>
</dbReference>
<dbReference type="PANTHER" id="PTHR37543:SF1">
    <property type="entry name" value="CCCH ZINC FINGER DNA BINDING PROTEIN (AFU_ORTHOLOGUE AFUA_5G12760)"/>
    <property type="match status" value="1"/>
</dbReference>
<feature type="domain" description="DUF7923" evidence="2">
    <location>
        <begin position="115"/>
        <end position="272"/>
    </location>
</feature>
<feature type="region of interest" description="Disordered" evidence="1">
    <location>
        <begin position="305"/>
        <end position="341"/>
    </location>
</feature>
<evidence type="ECO:0000313" key="5">
    <source>
        <dbReference type="Proteomes" id="UP000193240"/>
    </source>
</evidence>
<dbReference type="InterPro" id="IPR057654">
    <property type="entry name" value="Znf-CCCH_tandem"/>
</dbReference>
<reference evidence="4 5" key="1">
    <citation type="journal article" date="2017" name="Genome Announc.">
        <title>Genome sequence of the saprophytic ascomycete Epicoccum nigrum ICMP 19927 strain isolated from New Zealand.</title>
        <authorList>
            <person name="Fokin M."/>
            <person name="Fleetwood D."/>
            <person name="Weir B.S."/>
            <person name="Villas-Boas S.G."/>
        </authorList>
    </citation>
    <scope>NUCLEOTIDE SEQUENCE [LARGE SCALE GENOMIC DNA]</scope>
    <source>
        <strain evidence="4 5">ICMP 19927</strain>
    </source>
</reference>
<evidence type="ECO:0000256" key="1">
    <source>
        <dbReference type="SAM" id="MobiDB-lite"/>
    </source>
</evidence>
<protein>
    <recommendedName>
        <fullName evidence="6">C3H1-type domain-containing protein</fullName>
    </recommendedName>
</protein>
<keyword evidence="5" id="KW-1185">Reference proteome</keyword>
<gene>
    <name evidence="4" type="ORF">B5807_01059</name>
</gene>
<dbReference type="OMA" id="EGEAMHA"/>
<dbReference type="InterPro" id="IPR057683">
    <property type="entry name" value="DUF7923"/>
</dbReference>
<evidence type="ECO:0000313" key="4">
    <source>
        <dbReference type="EMBL" id="OSS53599.1"/>
    </source>
</evidence>
<dbReference type="AlphaFoldDB" id="A0A1Y2MCV8"/>
<dbReference type="Proteomes" id="UP000193240">
    <property type="component" value="Unassembled WGS sequence"/>
</dbReference>